<dbReference type="EMBL" id="JAALAA010000004">
    <property type="protein sequence ID" value="NGN92361.1"/>
    <property type="molecule type" value="Genomic_DNA"/>
</dbReference>
<organism evidence="2 3">
    <name type="scientific">Nocardioides turkmenicus</name>
    <dbReference type="NCBI Taxonomy" id="2711220"/>
    <lineage>
        <taxon>Bacteria</taxon>
        <taxon>Bacillati</taxon>
        <taxon>Actinomycetota</taxon>
        <taxon>Actinomycetes</taxon>
        <taxon>Propionibacteriales</taxon>
        <taxon>Nocardioidaceae</taxon>
        <taxon>Nocardioides</taxon>
    </lineage>
</organism>
<evidence type="ECO:0000313" key="2">
    <source>
        <dbReference type="EMBL" id="NGN92361.1"/>
    </source>
</evidence>
<accession>A0A6M1R138</accession>
<protein>
    <submittedName>
        <fullName evidence="2">Uncharacterized protein</fullName>
    </submittedName>
</protein>
<evidence type="ECO:0000256" key="1">
    <source>
        <dbReference type="SAM" id="MobiDB-lite"/>
    </source>
</evidence>
<dbReference type="Proteomes" id="UP000483261">
    <property type="component" value="Unassembled WGS sequence"/>
</dbReference>
<dbReference type="AlphaFoldDB" id="A0A6M1R138"/>
<name>A0A6M1R138_9ACTN</name>
<reference evidence="2 3" key="1">
    <citation type="submission" date="2020-02" db="EMBL/GenBank/DDBJ databases">
        <title>Whole-genome analyses of novel actinobacteria.</title>
        <authorList>
            <person name="Sahin N."/>
        </authorList>
    </citation>
    <scope>NUCLEOTIDE SEQUENCE [LARGE SCALE GENOMIC DNA]</scope>
    <source>
        <strain evidence="2 3">KC13</strain>
    </source>
</reference>
<keyword evidence="3" id="KW-1185">Reference proteome</keyword>
<feature type="region of interest" description="Disordered" evidence="1">
    <location>
        <begin position="1"/>
        <end position="39"/>
    </location>
</feature>
<proteinExistence type="predicted"/>
<evidence type="ECO:0000313" key="3">
    <source>
        <dbReference type="Proteomes" id="UP000483261"/>
    </source>
</evidence>
<dbReference type="RefSeq" id="WP_165110118.1">
    <property type="nucleotide sequence ID" value="NZ_JAALAA010000004.1"/>
</dbReference>
<gene>
    <name evidence="2" type="ORF">G5C66_06345</name>
</gene>
<sequence length="126" mass="13794">MADQQQTMRAPKDSIGLSPGSGNIQAGPNAGGGEGESAVEEWAKLSEKTLADDVQNLKRLPNETINGSVFYHFQGEGEGFWQDHYGTVTPNGDDRVTITWHFNQTDIDRKGAETLIAQIMPTYKVL</sequence>
<comment type="caution">
    <text evidence="2">The sequence shown here is derived from an EMBL/GenBank/DDBJ whole genome shotgun (WGS) entry which is preliminary data.</text>
</comment>